<comment type="subcellular location">
    <subcellularLocation>
        <location evidence="1">Nucleus</location>
    </subcellularLocation>
</comment>
<dbReference type="Pfam" id="PF12114">
    <property type="entry name" value="Period_C"/>
    <property type="match status" value="1"/>
</dbReference>
<protein>
    <recommendedName>
        <fullName evidence="5">Period circadian protein</fullName>
    </recommendedName>
</protein>
<feature type="compositionally biased region" description="Polar residues" evidence="6">
    <location>
        <begin position="530"/>
        <end position="540"/>
    </location>
</feature>
<evidence type="ECO:0000256" key="3">
    <source>
        <dbReference type="ARBA" id="ARBA00023108"/>
    </source>
</evidence>
<evidence type="ECO:0000256" key="6">
    <source>
        <dbReference type="SAM" id="MobiDB-lite"/>
    </source>
</evidence>
<evidence type="ECO:0000256" key="4">
    <source>
        <dbReference type="ARBA" id="ARBA00023242"/>
    </source>
</evidence>
<keyword evidence="8" id="KW-1185">Reference proteome</keyword>
<evidence type="ECO:0000313" key="10">
    <source>
        <dbReference type="RefSeq" id="XP_022241862.1"/>
    </source>
</evidence>
<feature type="compositionally biased region" description="Basic and acidic residues" evidence="6">
    <location>
        <begin position="463"/>
        <end position="482"/>
    </location>
</feature>
<dbReference type="Pfam" id="PF14598">
    <property type="entry name" value="PAS_11"/>
    <property type="match status" value="1"/>
</dbReference>
<dbReference type="PANTHER" id="PTHR11269:SF16">
    <property type="entry name" value="PERIOD CIRCADIAN PROTEIN"/>
    <property type="match status" value="1"/>
</dbReference>
<dbReference type="SMART" id="SM00091">
    <property type="entry name" value="PAS"/>
    <property type="match status" value="2"/>
</dbReference>
<organism evidence="8 11">
    <name type="scientific">Limulus polyphemus</name>
    <name type="common">Atlantic horseshoe crab</name>
    <dbReference type="NCBI Taxonomy" id="6850"/>
    <lineage>
        <taxon>Eukaryota</taxon>
        <taxon>Metazoa</taxon>
        <taxon>Ecdysozoa</taxon>
        <taxon>Arthropoda</taxon>
        <taxon>Chelicerata</taxon>
        <taxon>Merostomata</taxon>
        <taxon>Xiphosura</taxon>
        <taxon>Limulidae</taxon>
        <taxon>Limulus</taxon>
    </lineage>
</organism>
<sequence>MKSVFKSDNTNSLEPAISSFFSGIQKGGEATDNLLSTTSKEEDVLKSLSLKAVKHELDTKVEGGFSVIISLLDGTTLHVTSSVTEALGYPEDFLVGQCLTNFIHPRDRVTFLSHLTEGLNVRFVKENKGQFGNQGQATFYCRIRQYNSLKMGFEISNKKPQYKPFSFTFHLKDLVNDDTSVEESNHSSCLIATIVPICSAYKVPEEVPAMTTFSTRHTSSCHFSHIDERAVPFIGYLPQDIIGKSVFEFYHSQDLPQLRDVYELVIKEQGHSFWSKPYRFRVLNGCFIILETEWSCFINPWSRKLEFVIANHRVLKGPEDPDVFGENFREEVASSEDGMKESQKIQDDIRHILSQTVKSYLDYPSKSYGRKRRQSLASLVTGLVDGMEKTKTEGVCGDKEDPREDCSCSDHGYVVMGEVSPHQETNESDPSTETPPSLEDNWFEENIERFFASQPKTYSDGSGESKGEEKQTSGRTTDEENGKNYGSSENQSKSSISHKSTVGYGITDYESSSSSKRKMSSIITRDSGVGTLSSVQSSTEQKMDNSFEDSERKEVTSPRKEQKISNQCRYLTAHALSQHNRRGHKLLKQRKDRHVASANSAARKEACRPKENSKLFSKAKYLKTTRHQKSDIKPMLNTCTQTDQMLNNMMPVAFNLNPPFSLTSLSSVSQNTLITTTASTSSTSVTSSSAVPPVYTSTPANMSHPFIPYFSQPASSSGMSNPFYFPAMICFNAFPYYAPHPSQSTSMWPFTPMSSVNTTASDGDGAKIPSPENIQQLTPSVVTEGIAVSNQYSETAGKKLAGTLLNVDLKFELSHNRQAISKGNQCEVQKQKVKKNSSTGPKIRLKKVAKQSLEGDSSTSGNKDDLSLSYCEPKEVNSSYFDKFEPERTKKPNRVIRKDPPWLERVCLSSEVMYRYQLPEKQMEDVLKKDLKALLDLQQPDLVTHQLAQLHSQFEQEQTIDDADATKMKSPYGSNLSFSVLEEDLDEEGEKQEEAMLDFISGGM</sequence>
<dbReference type="CDD" id="cd00130">
    <property type="entry name" value="PAS"/>
    <property type="match status" value="2"/>
</dbReference>
<feature type="domain" description="PAS" evidence="7">
    <location>
        <begin position="73"/>
        <end position="122"/>
    </location>
</feature>
<feature type="compositionally biased region" description="Polar residues" evidence="6">
    <location>
        <begin position="484"/>
        <end position="500"/>
    </location>
</feature>
<gene>
    <name evidence="9 10 11 12" type="primary">LOC106459622</name>
</gene>
<dbReference type="PANTHER" id="PTHR11269">
    <property type="entry name" value="PERIOD CIRCADIAN PROTEIN"/>
    <property type="match status" value="1"/>
</dbReference>
<dbReference type="RefSeq" id="XP_022241864.1">
    <property type="nucleotide sequence ID" value="XM_022386156.1"/>
</dbReference>
<dbReference type="RefSeq" id="XP_022241862.1">
    <property type="nucleotide sequence ID" value="XM_022386154.1"/>
</dbReference>
<evidence type="ECO:0000313" key="9">
    <source>
        <dbReference type="RefSeq" id="XP_022241861.1"/>
    </source>
</evidence>
<evidence type="ECO:0000313" key="12">
    <source>
        <dbReference type="RefSeq" id="XP_022241864.1"/>
    </source>
</evidence>
<accession>A0ABM1SE08</accession>
<feature type="compositionally biased region" description="Basic residues" evidence="6">
    <location>
        <begin position="579"/>
        <end position="593"/>
    </location>
</feature>
<feature type="compositionally biased region" description="Basic and acidic residues" evidence="6">
    <location>
        <begin position="541"/>
        <end position="563"/>
    </location>
</feature>
<evidence type="ECO:0000256" key="5">
    <source>
        <dbReference type="ARBA" id="ARBA00040849"/>
    </source>
</evidence>
<keyword evidence="4" id="KW-0539">Nucleus</keyword>
<feature type="region of interest" description="Disordered" evidence="6">
    <location>
        <begin position="454"/>
        <end position="564"/>
    </location>
</feature>
<feature type="region of interest" description="Disordered" evidence="6">
    <location>
        <begin position="578"/>
        <end position="611"/>
    </location>
</feature>
<evidence type="ECO:0000259" key="7">
    <source>
        <dbReference type="PROSITE" id="PS50112"/>
    </source>
</evidence>
<evidence type="ECO:0000256" key="1">
    <source>
        <dbReference type="ARBA" id="ARBA00004123"/>
    </source>
</evidence>
<dbReference type="InterPro" id="IPR050760">
    <property type="entry name" value="Period_circadian_regulator"/>
</dbReference>
<dbReference type="Proteomes" id="UP000694941">
    <property type="component" value="Unplaced"/>
</dbReference>
<dbReference type="RefSeq" id="XP_022241861.1">
    <property type="nucleotide sequence ID" value="XM_022386153.1"/>
</dbReference>
<dbReference type="RefSeq" id="XP_022241863.1">
    <property type="nucleotide sequence ID" value="XM_022386155.1"/>
</dbReference>
<feature type="domain" description="PAS" evidence="7">
    <location>
        <begin position="223"/>
        <end position="269"/>
    </location>
</feature>
<evidence type="ECO:0000313" key="11">
    <source>
        <dbReference type="RefSeq" id="XP_022241863.1"/>
    </source>
</evidence>
<dbReference type="Gene3D" id="3.30.450.20">
    <property type="entry name" value="PAS domain"/>
    <property type="match status" value="2"/>
</dbReference>
<feature type="compositionally biased region" description="Basic and acidic residues" evidence="6">
    <location>
        <begin position="602"/>
        <end position="611"/>
    </location>
</feature>
<feature type="region of interest" description="Disordered" evidence="6">
    <location>
        <begin position="847"/>
        <end position="867"/>
    </location>
</feature>
<evidence type="ECO:0000256" key="2">
    <source>
        <dbReference type="ARBA" id="ARBA00022553"/>
    </source>
</evidence>
<dbReference type="GeneID" id="106459622"/>
<feature type="region of interest" description="Disordered" evidence="6">
    <location>
        <begin position="419"/>
        <end position="439"/>
    </location>
</feature>
<name>A0ABM1SE08_LIMPO</name>
<dbReference type="PROSITE" id="PS50112">
    <property type="entry name" value="PAS"/>
    <property type="match status" value="2"/>
</dbReference>
<dbReference type="InterPro" id="IPR035965">
    <property type="entry name" value="PAS-like_dom_sf"/>
</dbReference>
<proteinExistence type="predicted"/>
<reference evidence="9 10" key="1">
    <citation type="submission" date="2025-05" db="UniProtKB">
        <authorList>
            <consortium name="RefSeq"/>
        </authorList>
    </citation>
    <scope>IDENTIFICATION</scope>
    <source>
        <tissue evidence="9 10">Muscle</tissue>
    </source>
</reference>
<keyword evidence="3" id="KW-0090">Biological rhythms</keyword>
<keyword evidence="2" id="KW-0597">Phosphoprotein</keyword>
<dbReference type="InterPro" id="IPR000014">
    <property type="entry name" value="PAS"/>
</dbReference>
<dbReference type="SUPFAM" id="SSF55785">
    <property type="entry name" value="PYP-like sensor domain (PAS domain)"/>
    <property type="match status" value="2"/>
</dbReference>
<dbReference type="InterPro" id="IPR022728">
    <property type="entry name" value="Period_circadian-like_C"/>
</dbReference>
<evidence type="ECO:0000313" key="8">
    <source>
        <dbReference type="Proteomes" id="UP000694941"/>
    </source>
</evidence>